<proteinExistence type="predicted"/>
<evidence type="ECO:0000256" key="1">
    <source>
        <dbReference type="SAM" id="MobiDB-lite"/>
    </source>
</evidence>
<sequence>MIPNKSIQDTPLARNSRITTSNPMDYSFNANHKTPTGKTLRRSIPLSSSVTQASATRPASTCSISHRQTSLNLTPTSLSGNTFTSTSSAPFGVVLRKTVSGNANPNPGLPSSLDSLRRQHLPAPSPEPPPAGTLPRATASLITAWITDTFTYYRASVRGDL</sequence>
<feature type="region of interest" description="Disordered" evidence="1">
    <location>
        <begin position="99"/>
        <end position="135"/>
    </location>
</feature>
<dbReference type="AlphaFoldDB" id="A0A5B7G6E7"/>
<name>A0A5B7G6E7_PORTR</name>
<gene>
    <name evidence="2" type="ORF">E2C01_045985</name>
</gene>
<dbReference type="Proteomes" id="UP000324222">
    <property type="component" value="Unassembled WGS sequence"/>
</dbReference>
<feature type="compositionally biased region" description="Polar residues" evidence="1">
    <location>
        <begin position="16"/>
        <end position="37"/>
    </location>
</feature>
<organism evidence="2 3">
    <name type="scientific">Portunus trituberculatus</name>
    <name type="common">Swimming crab</name>
    <name type="synonym">Neptunus trituberculatus</name>
    <dbReference type="NCBI Taxonomy" id="210409"/>
    <lineage>
        <taxon>Eukaryota</taxon>
        <taxon>Metazoa</taxon>
        <taxon>Ecdysozoa</taxon>
        <taxon>Arthropoda</taxon>
        <taxon>Crustacea</taxon>
        <taxon>Multicrustacea</taxon>
        <taxon>Malacostraca</taxon>
        <taxon>Eumalacostraca</taxon>
        <taxon>Eucarida</taxon>
        <taxon>Decapoda</taxon>
        <taxon>Pleocyemata</taxon>
        <taxon>Brachyura</taxon>
        <taxon>Eubrachyura</taxon>
        <taxon>Portunoidea</taxon>
        <taxon>Portunidae</taxon>
        <taxon>Portuninae</taxon>
        <taxon>Portunus</taxon>
    </lineage>
</organism>
<evidence type="ECO:0000313" key="2">
    <source>
        <dbReference type="EMBL" id="MPC52124.1"/>
    </source>
</evidence>
<reference evidence="2 3" key="1">
    <citation type="submission" date="2019-05" db="EMBL/GenBank/DDBJ databases">
        <title>Another draft genome of Portunus trituberculatus and its Hox gene families provides insights of decapod evolution.</title>
        <authorList>
            <person name="Jeong J.-H."/>
            <person name="Song I."/>
            <person name="Kim S."/>
            <person name="Choi T."/>
            <person name="Kim D."/>
            <person name="Ryu S."/>
            <person name="Kim W."/>
        </authorList>
    </citation>
    <scope>NUCLEOTIDE SEQUENCE [LARGE SCALE GENOMIC DNA]</scope>
    <source>
        <tissue evidence="2">Muscle</tissue>
    </source>
</reference>
<comment type="caution">
    <text evidence="2">The sequence shown here is derived from an EMBL/GenBank/DDBJ whole genome shotgun (WGS) entry which is preliminary data.</text>
</comment>
<feature type="compositionally biased region" description="Pro residues" evidence="1">
    <location>
        <begin position="123"/>
        <end position="132"/>
    </location>
</feature>
<evidence type="ECO:0000313" key="3">
    <source>
        <dbReference type="Proteomes" id="UP000324222"/>
    </source>
</evidence>
<keyword evidence="3" id="KW-1185">Reference proteome</keyword>
<accession>A0A5B7G6E7</accession>
<dbReference type="EMBL" id="VSRR010010635">
    <property type="protein sequence ID" value="MPC52124.1"/>
    <property type="molecule type" value="Genomic_DNA"/>
</dbReference>
<protein>
    <submittedName>
        <fullName evidence="2">Uncharacterized protein</fullName>
    </submittedName>
</protein>
<feature type="compositionally biased region" description="Polar residues" evidence="1">
    <location>
        <begin position="45"/>
        <end position="63"/>
    </location>
</feature>
<feature type="region of interest" description="Disordered" evidence="1">
    <location>
        <begin position="1"/>
        <end position="63"/>
    </location>
</feature>